<name>A0ABR2KCR4_9EUKA</name>
<evidence type="ECO:0000256" key="2">
    <source>
        <dbReference type="ARBA" id="ARBA00008607"/>
    </source>
</evidence>
<keyword evidence="10" id="KW-1185">Reference proteome</keyword>
<comment type="subcellular location">
    <subcellularLocation>
        <location evidence="1">Nucleus</location>
    </subcellularLocation>
</comment>
<dbReference type="Proteomes" id="UP001470230">
    <property type="component" value="Unassembled WGS sequence"/>
</dbReference>
<dbReference type="EMBL" id="JAPFFF010000005">
    <property type="protein sequence ID" value="KAK8888915.1"/>
    <property type="molecule type" value="Genomic_DNA"/>
</dbReference>
<proteinExistence type="inferred from homology"/>
<evidence type="ECO:0000256" key="5">
    <source>
        <dbReference type="ARBA" id="ARBA00023242"/>
    </source>
</evidence>
<evidence type="ECO:0000313" key="9">
    <source>
        <dbReference type="EMBL" id="KAK8888915.1"/>
    </source>
</evidence>
<evidence type="ECO:0000313" key="10">
    <source>
        <dbReference type="Proteomes" id="UP001470230"/>
    </source>
</evidence>
<dbReference type="InterPro" id="IPR016181">
    <property type="entry name" value="Acyl_CoA_acyltransferase"/>
</dbReference>
<evidence type="ECO:0000256" key="3">
    <source>
        <dbReference type="ARBA" id="ARBA00023117"/>
    </source>
</evidence>
<keyword evidence="3 6" id="KW-0103">Bromodomain</keyword>
<dbReference type="Gene3D" id="1.20.920.10">
    <property type="entry name" value="Bromodomain-like"/>
    <property type="match status" value="1"/>
</dbReference>
<evidence type="ECO:0000256" key="1">
    <source>
        <dbReference type="ARBA" id="ARBA00004123"/>
    </source>
</evidence>
<dbReference type="PANTHER" id="PTHR45750">
    <property type="entry name" value="GH11602P"/>
    <property type="match status" value="1"/>
</dbReference>
<organism evidence="9 10">
    <name type="scientific">Tritrichomonas musculus</name>
    <dbReference type="NCBI Taxonomy" id="1915356"/>
    <lineage>
        <taxon>Eukaryota</taxon>
        <taxon>Metamonada</taxon>
        <taxon>Parabasalia</taxon>
        <taxon>Tritrichomonadida</taxon>
        <taxon>Tritrichomonadidae</taxon>
        <taxon>Tritrichomonas</taxon>
    </lineage>
</organism>
<dbReference type="SUPFAM" id="SSF47370">
    <property type="entry name" value="Bromodomain"/>
    <property type="match status" value="1"/>
</dbReference>
<feature type="domain" description="Bromo" evidence="7">
    <location>
        <begin position="275"/>
        <end position="333"/>
    </location>
</feature>
<dbReference type="Pfam" id="PF00439">
    <property type="entry name" value="Bromodomain"/>
    <property type="match status" value="1"/>
</dbReference>
<dbReference type="InterPro" id="IPR036427">
    <property type="entry name" value="Bromodomain-like_sf"/>
</dbReference>
<feature type="domain" description="N-acetyltransferase" evidence="8">
    <location>
        <begin position="63"/>
        <end position="211"/>
    </location>
</feature>
<evidence type="ECO:0000259" key="8">
    <source>
        <dbReference type="PROSITE" id="PS51186"/>
    </source>
</evidence>
<dbReference type="PRINTS" id="PR00503">
    <property type="entry name" value="BROMODOMAIN"/>
</dbReference>
<evidence type="ECO:0000259" key="7">
    <source>
        <dbReference type="PROSITE" id="PS50014"/>
    </source>
</evidence>
<evidence type="ECO:0000256" key="4">
    <source>
        <dbReference type="ARBA" id="ARBA00023159"/>
    </source>
</evidence>
<dbReference type="Gene3D" id="3.40.630.30">
    <property type="match status" value="1"/>
</dbReference>
<reference evidence="9 10" key="1">
    <citation type="submission" date="2024-04" db="EMBL/GenBank/DDBJ databases">
        <title>Tritrichomonas musculus Genome.</title>
        <authorList>
            <person name="Alves-Ferreira E."/>
            <person name="Grigg M."/>
            <person name="Lorenzi H."/>
            <person name="Galac M."/>
        </authorList>
    </citation>
    <scope>NUCLEOTIDE SEQUENCE [LARGE SCALE GENOMIC DNA]</scope>
    <source>
        <strain evidence="9 10">EAF2021</strain>
    </source>
</reference>
<keyword evidence="5" id="KW-0539">Nucleus</keyword>
<evidence type="ECO:0008006" key="11">
    <source>
        <dbReference type="Google" id="ProtNLM"/>
    </source>
</evidence>
<comment type="similarity">
    <text evidence="2">Belongs to the acetyltransferase family. GCN5 subfamily.</text>
</comment>
<sequence length="368" mass="42174">MTRRSLYLPPKPQLNLDYSKNVYGYMFSDFPNKLQSNQSKDLSVQAERTRYLDGLLRYSILMNNHTDMDLINLLEARNLIASCLTNMSKTYITSVLYNGKHTTIAAHIVSTSKIIGCITVRIFRERGFAELVFCAVKTENQISGVGANVMAHLKEYLQVINIKHILVYADNSAIGFFEKQGFTANVTIPKTAYKGFIKDYDGATLMHCPIDPYYDYVRHGDFSQAIQKIIMANILPPTTVQFDQYPVKQLLGIDILPREAPPINEMINAILSQVISHHSANLFVRMIPKKDFPEYYKIVKRPMCFEMIEKKFKSGKYKNLESFFIDLSLITENVFLCPNIEEKYRRNACDLVDHIKSILVCLKCSPDT</sequence>
<comment type="caution">
    <text evidence="9">The sequence shown here is derived from an EMBL/GenBank/DDBJ whole genome shotgun (WGS) entry which is preliminary data.</text>
</comment>
<evidence type="ECO:0000256" key="6">
    <source>
        <dbReference type="PROSITE-ProRule" id="PRU00035"/>
    </source>
</evidence>
<dbReference type="PROSITE" id="PS51186">
    <property type="entry name" value="GNAT"/>
    <property type="match status" value="1"/>
</dbReference>
<dbReference type="PANTHER" id="PTHR45750:SF3">
    <property type="entry name" value="HISTONE ACETYLTRANSFERASE"/>
    <property type="match status" value="1"/>
</dbReference>
<dbReference type="InterPro" id="IPR000182">
    <property type="entry name" value="GNAT_dom"/>
</dbReference>
<protein>
    <recommendedName>
        <fullName evidence="11">Histone acetyltransferase</fullName>
    </recommendedName>
</protein>
<dbReference type="PROSITE" id="PS50014">
    <property type="entry name" value="BROMODOMAIN_2"/>
    <property type="match status" value="1"/>
</dbReference>
<dbReference type="SUPFAM" id="SSF55729">
    <property type="entry name" value="Acyl-CoA N-acyltransferases (Nat)"/>
    <property type="match status" value="1"/>
</dbReference>
<dbReference type="CDD" id="cd04301">
    <property type="entry name" value="NAT_SF"/>
    <property type="match status" value="1"/>
</dbReference>
<gene>
    <name evidence="9" type="ORF">M9Y10_033655</name>
</gene>
<dbReference type="CDD" id="cd04369">
    <property type="entry name" value="Bromodomain"/>
    <property type="match status" value="1"/>
</dbReference>
<dbReference type="Pfam" id="PF00583">
    <property type="entry name" value="Acetyltransf_1"/>
    <property type="match status" value="1"/>
</dbReference>
<dbReference type="InterPro" id="IPR037800">
    <property type="entry name" value="GCN5"/>
</dbReference>
<dbReference type="SMART" id="SM00297">
    <property type="entry name" value="BROMO"/>
    <property type="match status" value="1"/>
</dbReference>
<keyword evidence="4" id="KW-0010">Activator</keyword>
<accession>A0ABR2KCR4</accession>
<dbReference type="InterPro" id="IPR001487">
    <property type="entry name" value="Bromodomain"/>
</dbReference>